<reference evidence="3 4" key="1">
    <citation type="journal article" date="2013" name="PLoS Genet.">
        <title>The genome and development-dependent transcriptomes of Pyronema confluens: a window into fungal evolution.</title>
        <authorList>
            <person name="Traeger S."/>
            <person name="Altegoer F."/>
            <person name="Freitag M."/>
            <person name="Gabaldon T."/>
            <person name="Kempken F."/>
            <person name="Kumar A."/>
            <person name="Marcet-Houben M."/>
            <person name="Poggeler S."/>
            <person name="Stajich J.E."/>
            <person name="Nowrousian M."/>
        </authorList>
    </citation>
    <scope>NUCLEOTIDE SEQUENCE [LARGE SCALE GENOMIC DNA]</scope>
    <source>
        <strain evidence="4">CBS 100304</strain>
        <tissue evidence="3">Vegetative mycelium</tissue>
    </source>
</reference>
<accession>U4LJ21</accession>
<dbReference type="Pfam" id="PF00248">
    <property type="entry name" value="Aldo_ket_red"/>
    <property type="match status" value="1"/>
</dbReference>
<dbReference type="GO" id="GO:0005737">
    <property type="term" value="C:cytoplasm"/>
    <property type="evidence" value="ECO:0007669"/>
    <property type="project" value="TreeGrafter"/>
</dbReference>
<name>U4LJ21_PYROM</name>
<keyword evidence="4" id="KW-1185">Reference proteome</keyword>
<dbReference type="PANTHER" id="PTHR43625">
    <property type="entry name" value="AFLATOXIN B1 ALDEHYDE REDUCTASE"/>
    <property type="match status" value="1"/>
</dbReference>
<dbReference type="InterPro" id="IPR023210">
    <property type="entry name" value="NADP_OxRdtase_dom"/>
</dbReference>
<feature type="domain" description="NADP-dependent oxidoreductase" evidence="2">
    <location>
        <begin position="11"/>
        <end position="313"/>
    </location>
</feature>
<gene>
    <name evidence="3" type="ORF">PCON_11898</name>
</gene>
<evidence type="ECO:0000259" key="2">
    <source>
        <dbReference type="Pfam" id="PF00248"/>
    </source>
</evidence>
<evidence type="ECO:0000256" key="1">
    <source>
        <dbReference type="ARBA" id="ARBA00023002"/>
    </source>
</evidence>
<proteinExistence type="predicted"/>
<dbReference type="InterPro" id="IPR050791">
    <property type="entry name" value="Aldo-Keto_reductase"/>
</dbReference>
<dbReference type="GO" id="GO:0016491">
    <property type="term" value="F:oxidoreductase activity"/>
    <property type="evidence" value="ECO:0007669"/>
    <property type="project" value="UniProtKB-KW"/>
</dbReference>
<dbReference type="InterPro" id="IPR036812">
    <property type="entry name" value="NAD(P)_OxRdtase_dom_sf"/>
</dbReference>
<dbReference type="OrthoDB" id="37537at2759"/>
<dbReference type="eggNOG" id="KOG1575">
    <property type="taxonomic scope" value="Eukaryota"/>
</dbReference>
<dbReference type="AlphaFoldDB" id="U4LJ21"/>
<keyword evidence="1" id="KW-0560">Oxidoreductase</keyword>
<organism evidence="3 4">
    <name type="scientific">Pyronema omphalodes (strain CBS 100304)</name>
    <name type="common">Pyronema confluens</name>
    <dbReference type="NCBI Taxonomy" id="1076935"/>
    <lineage>
        <taxon>Eukaryota</taxon>
        <taxon>Fungi</taxon>
        <taxon>Dikarya</taxon>
        <taxon>Ascomycota</taxon>
        <taxon>Pezizomycotina</taxon>
        <taxon>Pezizomycetes</taxon>
        <taxon>Pezizales</taxon>
        <taxon>Pyronemataceae</taxon>
        <taxon>Pyronema</taxon>
    </lineage>
</organism>
<dbReference type="EMBL" id="HF935695">
    <property type="protein sequence ID" value="CCX12304.1"/>
    <property type="molecule type" value="Genomic_DNA"/>
</dbReference>
<evidence type="ECO:0000313" key="3">
    <source>
        <dbReference type="EMBL" id="CCX12304.1"/>
    </source>
</evidence>
<dbReference type="OMA" id="IDLYQPC"/>
<dbReference type="Gene3D" id="3.20.20.100">
    <property type="entry name" value="NADP-dependent oxidoreductase domain"/>
    <property type="match status" value="1"/>
</dbReference>
<dbReference type="PANTHER" id="PTHR43625:SF78">
    <property type="entry name" value="PYRIDOXAL REDUCTASE-RELATED"/>
    <property type="match status" value="1"/>
</dbReference>
<dbReference type="SUPFAM" id="SSF51430">
    <property type="entry name" value="NAD(P)-linked oxidoreductase"/>
    <property type="match status" value="1"/>
</dbReference>
<sequence length="333" mass="36724">MPHLLSHEIGPIGFGLMGFTWRPTETPDSLAFATMRTALACGSNLWNTGEFYGNAPTMTQNLSLLRRYFTQYPEDASKVILSVKGGMDIPTFTPRGDREGVRNSVENCLRLLDGKKKIDIFECARVDKSVPIEVTMEALKELVEEGKIGGIGLSEVGAETIRRAAKVVKIAAVEVEVSLWSTHIFTPGGVAETCAELGIPIVAYSPLGMGFLTGQWREANEVPEGDRRRGYDRFQGENWGENMRIVEKLRLVAERKQCSLAQVCIAWVRQRGNGEGKPVIIPLPGATTEERVRENNTVVKLTEEEMRELDGIVEKAEVKGGRYNARGAANLEG</sequence>
<protein>
    <submittedName>
        <fullName evidence="3">Similar to Pyridoxal reductase acc. no. O14295</fullName>
    </submittedName>
</protein>
<dbReference type="Proteomes" id="UP000018144">
    <property type="component" value="Unassembled WGS sequence"/>
</dbReference>
<dbReference type="CDD" id="cd19077">
    <property type="entry name" value="AKR_AKR8A1-2"/>
    <property type="match status" value="1"/>
</dbReference>
<dbReference type="STRING" id="1076935.U4LJ21"/>
<evidence type="ECO:0000313" key="4">
    <source>
        <dbReference type="Proteomes" id="UP000018144"/>
    </source>
</evidence>